<gene>
    <name evidence="1" type="ORF">SMRZ_LOCUS16388</name>
</gene>
<proteinExistence type="predicted"/>
<organism evidence="1 2">
    <name type="scientific">Schistosoma margrebowiei</name>
    <dbReference type="NCBI Taxonomy" id="48269"/>
    <lineage>
        <taxon>Eukaryota</taxon>
        <taxon>Metazoa</taxon>
        <taxon>Spiralia</taxon>
        <taxon>Lophotrochozoa</taxon>
        <taxon>Platyhelminthes</taxon>
        <taxon>Trematoda</taxon>
        <taxon>Digenea</taxon>
        <taxon>Strigeidida</taxon>
        <taxon>Schistosomatoidea</taxon>
        <taxon>Schistosomatidae</taxon>
        <taxon>Schistosoma</taxon>
    </lineage>
</organism>
<reference evidence="1 2" key="1">
    <citation type="submission" date="2018-11" db="EMBL/GenBank/DDBJ databases">
        <authorList>
            <consortium name="Pathogen Informatics"/>
        </authorList>
    </citation>
    <scope>NUCLEOTIDE SEQUENCE [LARGE SCALE GENOMIC DNA]</scope>
    <source>
        <strain evidence="1 2">Zambia</strain>
    </source>
</reference>
<evidence type="ECO:0000313" key="1">
    <source>
        <dbReference type="EMBL" id="VDP20825.1"/>
    </source>
</evidence>
<protein>
    <submittedName>
        <fullName evidence="1">Uncharacterized protein</fullName>
    </submittedName>
</protein>
<evidence type="ECO:0000313" key="2">
    <source>
        <dbReference type="Proteomes" id="UP000277204"/>
    </source>
</evidence>
<keyword evidence="2" id="KW-1185">Reference proteome</keyword>
<dbReference type="Proteomes" id="UP000277204">
    <property type="component" value="Unassembled WGS sequence"/>
</dbReference>
<sequence length="66" mass="7222">MVEGSQQDARTLGGCWSPCGPLVWNEGFSTALGGPSVSTNPVKARNIRFSSSRFRKQHPFHEKAMS</sequence>
<dbReference type="AlphaFoldDB" id="A0A183MK13"/>
<accession>A0A183MK13</accession>
<dbReference type="EMBL" id="UZAI01017129">
    <property type="protein sequence ID" value="VDP20825.1"/>
    <property type="molecule type" value="Genomic_DNA"/>
</dbReference>
<name>A0A183MK13_9TREM</name>